<accession>A0AAV4JE87</accession>
<keyword evidence="3" id="KW-1185">Reference proteome</keyword>
<evidence type="ECO:0000313" key="2">
    <source>
        <dbReference type="EMBL" id="GFS19747.1"/>
    </source>
</evidence>
<dbReference type="AlphaFoldDB" id="A0AAV4JE87"/>
<evidence type="ECO:0000256" key="1">
    <source>
        <dbReference type="SAM" id="MobiDB-lite"/>
    </source>
</evidence>
<gene>
    <name evidence="2" type="ORF">ElyMa_001552100</name>
</gene>
<evidence type="ECO:0000313" key="3">
    <source>
        <dbReference type="Proteomes" id="UP000762676"/>
    </source>
</evidence>
<dbReference type="Proteomes" id="UP000762676">
    <property type="component" value="Unassembled WGS sequence"/>
</dbReference>
<name>A0AAV4JE87_9GAST</name>
<feature type="compositionally biased region" description="Acidic residues" evidence="1">
    <location>
        <begin position="17"/>
        <end position="27"/>
    </location>
</feature>
<dbReference type="EMBL" id="BMAT01003087">
    <property type="protein sequence ID" value="GFS19747.1"/>
    <property type="molecule type" value="Genomic_DNA"/>
</dbReference>
<evidence type="ECO:0008006" key="4">
    <source>
        <dbReference type="Google" id="ProtNLM"/>
    </source>
</evidence>
<comment type="caution">
    <text evidence="2">The sequence shown here is derived from an EMBL/GenBank/DDBJ whole genome shotgun (WGS) entry which is preliminary data.</text>
</comment>
<feature type="region of interest" description="Disordered" evidence="1">
    <location>
        <begin position="1"/>
        <end position="93"/>
    </location>
</feature>
<reference evidence="2 3" key="1">
    <citation type="journal article" date="2021" name="Elife">
        <title>Chloroplast acquisition without the gene transfer in kleptoplastic sea slugs, Plakobranchus ocellatus.</title>
        <authorList>
            <person name="Maeda T."/>
            <person name="Takahashi S."/>
            <person name="Yoshida T."/>
            <person name="Shimamura S."/>
            <person name="Takaki Y."/>
            <person name="Nagai Y."/>
            <person name="Toyoda A."/>
            <person name="Suzuki Y."/>
            <person name="Arimoto A."/>
            <person name="Ishii H."/>
            <person name="Satoh N."/>
            <person name="Nishiyama T."/>
            <person name="Hasebe M."/>
            <person name="Maruyama T."/>
            <person name="Minagawa J."/>
            <person name="Obokata J."/>
            <person name="Shigenobu S."/>
        </authorList>
    </citation>
    <scope>NUCLEOTIDE SEQUENCE [LARGE SCALE GENOMIC DNA]</scope>
</reference>
<organism evidence="2 3">
    <name type="scientific">Elysia marginata</name>
    <dbReference type="NCBI Taxonomy" id="1093978"/>
    <lineage>
        <taxon>Eukaryota</taxon>
        <taxon>Metazoa</taxon>
        <taxon>Spiralia</taxon>
        <taxon>Lophotrochozoa</taxon>
        <taxon>Mollusca</taxon>
        <taxon>Gastropoda</taxon>
        <taxon>Heterobranchia</taxon>
        <taxon>Euthyneura</taxon>
        <taxon>Panpulmonata</taxon>
        <taxon>Sacoglossa</taxon>
        <taxon>Placobranchoidea</taxon>
        <taxon>Plakobranchidae</taxon>
        <taxon>Elysia</taxon>
    </lineage>
</organism>
<protein>
    <recommendedName>
        <fullName evidence="4">WAP domain-containing protein</fullName>
    </recommendedName>
</protein>
<sequence length="180" mass="20171">MSETRKELPGCIHPLDENEEANEEYAEQGDRDFFPRLLPSSQPYICSSGPGSSVDPPRNGKPCPKPLKKDFCKAPNKSPRNRPEMDGGPDDLCEVPARFDDPCDTQKCCPSELPKDPCCSTPSVQDPCCPTEPRKDVCPSSNDLRHNIDRRPIYRWKNQKCGIQRGPVNFCTEVTHSPRA</sequence>
<feature type="compositionally biased region" description="Polar residues" evidence="1">
    <location>
        <begin position="39"/>
        <end position="51"/>
    </location>
</feature>
<proteinExistence type="predicted"/>